<protein>
    <submittedName>
        <fullName evidence="1">Uncharacterized protein</fullName>
    </submittedName>
</protein>
<name>A0ABR1C2V5_NECAM</name>
<sequence>MSTSPLGLQCLRGALTGRQMRADFADLRAQRIKQLMVLVTRLRTLIIRTLLPEDSGHIVLGSGAAAREVFANIRSQQDMHYELHSTYARFVVVSPLTRTRRRDVNIVIYLRNPLRVEKTEKC</sequence>
<organism evidence="1 2">
    <name type="scientific">Necator americanus</name>
    <name type="common">Human hookworm</name>
    <dbReference type="NCBI Taxonomy" id="51031"/>
    <lineage>
        <taxon>Eukaryota</taxon>
        <taxon>Metazoa</taxon>
        <taxon>Ecdysozoa</taxon>
        <taxon>Nematoda</taxon>
        <taxon>Chromadorea</taxon>
        <taxon>Rhabditida</taxon>
        <taxon>Rhabditina</taxon>
        <taxon>Rhabditomorpha</taxon>
        <taxon>Strongyloidea</taxon>
        <taxon>Ancylostomatidae</taxon>
        <taxon>Bunostominae</taxon>
        <taxon>Necator</taxon>
    </lineage>
</organism>
<dbReference type="Proteomes" id="UP001303046">
    <property type="component" value="Unassembled WGS sequence"/>
</dbReference>
<accession>A0ABR1C2V5</accession>
<evidence type="ECO:0000313" key="2">
    <source>
        <dbReference type="Proteomes" id="UP001303046"/>
    </source>
</evidence>
<gene>
    <name evidence="1" type="primary">Necator_chrII.g4732</name>
    <name evidence="1" type="ORF">RB195_016940</name>
</gene>
<dbReference type="EMBL" id="JAVFWL010000002">
    <property type="protein sequence ID" value="KAK6732868.1"/>
    <property type="molecule type" value="Genomic_DNA"/>
</dbReference>
<proteinExistence type="predicted"/>
<keyword evidence="2" id="KW-1185">Reference proteome</keyword>
<evidence type="ECO:0000313" key="1">
    <source>
        <dbReference type="EMBL" id="KAK6732868.1"/>
    </source>
</evidence>
<comment type="caution">
    <text evidence="1">The sequence shown here is derived from an EMBL/GenBank/DDBJ whole genome shotgun (WGS) entry which is preliminary data.</text>
</comment>
<reference evidence="1 2" key="1">
    <citation type="submission" date="2023-08" db="EMBL/GenBank/DDBJ databases">
        <title>A Necator americanus chromosomal reference genome.</title>
        <authorList>
            <person name="Ilik V."/>
            <person name="Petrzelkova K.J."/>
            <person name="Pardy F."/>
            <person name="Fuh T."/>
            <person name="Niatou-Singa F.S."/>
            <person name="Gouil Q."/>
            <person name="Baker L."/>
            <person name="Ritchie M.E."/>
            <person name="Jex A.R."/>
            <person name="Gazzola D."/>
            <person name="Li H."/>
            <person name="Toshio Fujiwara R."/>
            <person name="Zhan B."/>
            <person name="Aroian R.V."/>
            <person name="Pafco B."/>
            <person name="Schwarz E.M."/>
        </authorList>
    </citation>
    <scope>NUCLEOTIDE SEQUENCE [LARGE SCALE GENOMIC DNA]</scope>
    <source>
        <strain evidence="1 2">Aroian</strain>
        <tissue evidence="1">Whole animal</tissue>
    </source>
</reference>